<evidence type="ECO:0000313" key="2">
    <source>
        <dbReference type="EMBL" id="CAI8587446.1"/>
    </source>
</evidence>
<keyword evidence="3" id="KW-1185">Reference proteome</keyword>
<proteinExistence type="predicted"/>
<dbReference type="EMBL" id="OX451736">
    <property type="protein sequence ID" value="CAI8587446.1"/>
    <property type="molecule type" value="Genomic_DNA"/>
</dbReference>
<feature type="region of interest" description="Disordered" evidence="1">
    <location>
        <begin position="149"/>
        <end position="180"/>
    </location>
</feature>
<protein>
    <submittedName>
        <fullName evidence="2">Uncharacterized protein</fullName>
    </submittedName>
</protein>
<reference evidence="2 3" key="1">
    <citation type="submission" date="2023-01" db="EMBL/GenBank/DDBJ databases">
        <authorList>
            <person name="Kreplak J."/>
        </authorList>
    </citation>
    <scope>NUCLEOTIDE SEQUENCE [LARGE SCALE GENOMIC DNA]</scope>
</reference>
<name>A0AAV0YNW9_VICFA</name>
<feature type="region of interest" description="Disordered" evidence="1">
    <location>
        <begin position="95"/>
        <end position="131"/>
    </location>
</feature>
<sequence length="247" mass="26742">MDANLLFVINEKPIHPSEHSSTLVALIPKSVNIGSHFVLLFVHNSVNRSLISGKTNTQQATPSVNNHGSQNQLSAYNPASPHLASNQSFVVQESTPGPVITDKTGQTFNPAEHASTLGPTTTYQNKTNQSSTKYNTCSDLCHYPKGNSHSFSSKDMSPEGNITPPVSESHNKSNSPSNSNTYGSFLQFPVSSSSPSINQSIPHVLLQNAYPMLNREKTGKSKPKTFMALTESEPTSVKQALTKCEWA</sequence>
<evidence type="ECO:0000313" key="3">
    <source>
        <dbReference type="Proteomes" id="UP001157006"/>
    </source>
</evidence>
<gene>
    <name evidence="2" type="ORF">VFH_I300160</name>
</gene>
<feature type="region of interest" description="Disordered" evidence="1">
    <location>
        <begin position="56"/>
        <end position="81"/>
    </location>
</feature>
<evidence type="ECO:0000256" key="1">
    <source>
        <dbReference type="SAM" id="MobiDB-lite"/>
    </source>
</evidence>
<accession>A0AAV0YNW9</accession>
<feature type="compositionally biased region" description="Polar residues" evidence="1">
    <location>
        <begin position="117"/>
        <end position="131"/>
    </location>
</feature>
<dbReference type="AlphaFoldDB" id="A0AAV0YNW9"/>
<organism evidence="2 3">
    <name type="scientific">Vicia faba</name>
    <name type="common">Broad bean</name>
    <name type="synonym">Faba vulgaris</name>
    <dbReference type="NCBI Taxonomy" id="3906"/>
    <lineage>
        <taxon>Eukaryota</taxon>
        <taxon>Viridiplantae</taxon>
        <taxon>Streptophyta</taxon>
        <taxon>Embryophyta</taxon>
        <taxon>Tracheophyta</taxon>
        <taxon>Spermatophyta</taxon>
        <taxon>Magnoliopsida</taxon>
        <taxon>eudicotyledons</taxon>
        <taxon>Gunneridae</taxon>
        <taxon>Pentapetalae</taxon>
        <taxon>rosids</taxon>
        <taxon>fabids</taxon>
        <taxon>Fabales</taxon>
        <taxon>Fabaceae</taxon>
        <taxon>Papilionoideae</taxon>
        <taxon>50 kb inversion clade</taxon>
        <taxon>NPAAA clade</taxon>
        <taxon>Hologalegina</taxon>
        <taxon>IRL clade</taxon>
        <taxon>Fabeae</taxon>
        <taxon>Vicia</taxon>
    </lineage>
</organism>
<dbReference type="Proteomes" id="UP001157006">
    <property type="component" value="Chromosome 1L"/>
</dbReference>